<sequence>MSVYSGFSTRLQETSYGRLCEMLITTLSNCVLYMLKGEKIDEEILSRNLIKTYQRMAKLEANKHLPPKFSTCCSDLINYCASSHPLSRSSSTDSSYSLDRSEYSYSLPSPKSSEPSISTWKDNKSKLSYQLDLIEEEPGTSRKFKRKYRVRTERKPIRDVNFKPYEYTSRSPSKTPIPKTTNSYYDKVIGKYLKMTEKYSTKSERSTSVGRYKASDELFRLNDGIFFRVP</sequence>
<reference evidence="1" key="1">
    <citation type="submission" date="2021-09" db="EMBL/GenBank/DDBJ databases">
        <authorList>
            <consortium name="AG Swart"/>
            <person name="Singh M."/>
            <person name="Singh A."/>
            <person name="Seah K."/>
            <person name="Emmerich C."/>
        </authorList>
    </citation>
    <scope>NUCLEOTIDE SEQUENCE</scope>
    <source>
        <strain evidence="1">ATCC30299</strain>
    </source>
</reference>
<accession>A0AAU9K1A2</accession>
<dbReference type="EMBL" id="CAJZBQ010000053">
    <property type="protein sequence ID" value="CAG9331800.1"/>
    <property type="molecule type" value="Genomic_DNA"/>
</dbReference>
<gene>
    <name evidence="1" type="ORF">BSTOLATCC_MIC53860</name>
</gene>
<organism evidence="1 2">
    <name type="scientific">Blepharisma stoltei</name>
    <dbReference type="NCBI Taxonomy" id="1481888"/>
    <lineage>
        <taxon>Eukaryota</taxon>
        <taxon>Sar</taxon>
        <taxon>Alveolata</taxon>
        <taxon>Ciliophora</taxon>
        <taxon>Postciliodesmatophora</taxon>
        <taxon>Heterotrichea</taxon>
        <taxon>Heterotrichida</taxon>
        <taxon>Blepharismidae</taxon>
        <taxon>Blepharisma</taxon>
    </lineage>
</organism>
<keyword evidence="2" id="KW-1185">Reference proteome</keyword>
<evidence type="ECO:0000313" key="2">
    <source>
        <dbReference type="Proteomes" id="UP001162131"/>
    </source>
</evidence>
<name>A0AAU9K1A2_9CILI</name>
<dbReference type="AlphaFoldDB" id="A0AAU9K1A2"/>
<dbReference type="Proteomes" id="UP001162131">
    <property type="component" value="Unassembled WGS sequence"/>
</dbReference>
<protein>
    <submittedName>
        <fullName evidence="1">Uncharacterized protein</fullName>
    </submittedName>
</protein>
<evidence type="ECO:0000313" key="1">
    <source>
        <dbReference type="EMBL" id="CAG9331800.1"/>
    </source>
</evidence>
<comment type="caution">
    <text evidence="1">The sequence shown here is derived from an EMBL/GenBank/DDBJ whole genome shotgun (WGS) entry which is preliminary data.</text>
</comment>
<proteinExistence type="predicted"/>